<dbReference type="AlphaFoldDB" id="A0AAV1HGI7"/>
<keyword evidence="5" id="KW-0027">Amidation</keyword>
<dbReference type="Proteomes" id="UP001178508">
    <property type="component" value="Chromosome 21"/>
</dbReference>
<sequence length="212" mass="23343">MSPGPVLREGVSVNMLITVFLSVLLMQGGLGGAATSELQVLGKSVHRAISLLNGVNGRHTVRTHMHQQAKSDHSRSLDFESFNIHTTPSSKISLPFIVKLYPPTTKPLHLHANMPMRFGRQSGPIDDGGQNSTPNMPQRFGRAWETIYVCSECPKVKEAVNMAPSLFGRSSLFWNLLRTVVNERLLSGDAHWSEDFDFSASSEEVETQGSIL</sequence>
<comment type="similarity">
    <text evidence="2">Belongs to the FARP (FMRFamide related peptide) family.</text>
</comment>
<organism evidence="8 9">
    <name type="scientific">Xyrichtys novacula</name>
    <name type="common">Pearly razorfish</name>
    <name type="synonym">Hemipteronotus novacula</name>
    <dbReference type="NCBI Taxonomy" id="13765"/>
    <lineage>
        <taxon>Eukaryota</taxon>
        <taxon>Metazoa</taxon>
        <taxon>Chordata</taxon>
        <taxon>Craniata</taxon>
        <taxon>Vertebrata</taxon>
        <taxon>Euteleostomi</taxon>
        <taxon>Actinopterygii</taxon>
        <taxon>Neopterygii</taxon>
        <taxon>Teleostei</taxon>
        <taxon>Neoteleostei</taxon>
        <taxon>Acanthomorphata</taxon>
        <taxon>Eupercaria</taxon>
        <taxon>Labriformes</taxon>
        <taxon>Labridae</taxon>
        <taxon>Xyrichtys</taxon>
    </lineage>
</organism>
<name>A0AAV1HGI7_XYRNO</name>
<feature type="chain" id="PRO_5043348238" evidence="7">
    <location>
        <begin position="32"/>
        <end position="212"/>
    </location>
</feature>
<accession>A0AAV1HGI7</accession>
<evidence type="ECO:0000256" key="5">
    <source>
        <dbReference type="ARBA" id="ARBA00022815"/>
    </source>
</evidence>
<dbReference type="PANTHER" id="PTHR14403">
    <property type="entry name" value="RFAMIDE PEPTIDE GONADOTROPIN INHIBITORY HORMONE"/>
    <property type="match status" value="1"/>
</dbReference>
<keyword evidence="9" id="KW-1185">Reference proteome</keyword>
<evidence type="ECO:0000313" key="8">
    <source>
        <dbReference type="EMBL" id="CAJ1083844.1"/>
    </source>
</evidence>
<dbReference type="PANTHER" id="PTHR14403:SF6">
    <property type="entry name" value="PRO-FMRFAMIDE-RELATED NEUROPEPTIDE VF"/>
    <property type="match status" value="1"/>
</dbReference>
<feature type="signal peptide" evidence="7">
    <location>
        <begin position="1"/>
        <end position="31"/>
    </location>
</feature>
<evidence type="ECO:0000256" key="3">
    <source>
        <dbReference type="ARBA" id="ARBA00022525"/>
    </source>
</evidence>
<evidence type="ECO:0000256" key="2">
    <source>
        <dbReference type="ARBA" id="ARBA00006356"/>
    </source>
</evidence>
<dbReference type="GO" id="GO:0005102">
    <property type="term" value="F:signaling receptor binding"/>
    <property type="evidence" value="ECO:0007669"/>
    <property type="project" value="TreeGrafter"/>
</dbReference>
<keyword evidence="4 7" id="KW-0732">Signal</keyword>
<dbReference type="GO" id="GO:0032277">
    <property type="term" value="P:negative regulation of gonadotropin secretion"/>
    <property type="evidence" value="ECO:0007669"/>
    <property type="project" value="TreeGrafter"/>
</dbReference>
<comment type="subcellular location">
    <subcellularLocation>
        <location evidence="1">Secreted</location>
    </subcellularLocation>
</comment>
<keyword evidence="6 8" id="KW-0527">Neuropeptide</keyword>
<keyword evidence="3" id="KW-0964">Secreted</keyword>
<evidence type="ECO:0000256" key="1">
    <source>
        <dbReference type="ARBA" id="ARBA00004613"/>
    </source>
</evidence>
<evidence type="ECO:0000256" key="6">
    <source>
        <dbReference type="ARBA" id="ARBA00023320"/>
    </source>
</evidence>
<dbReference type="GO" id="GO:0005576">
    <property type="term" value="C:extracellular region"/>
    <property type="evidence" value="ECO:0007669"/>
    <property type="project" value="UniProtKB-SubCell"/>
</dbReference>
<dbReference type="EMBL" id="OY660884">
    <property type="protein sequence ID" value="CAJ1083844.1"/>
    <property type="molecule type" value="Genomic_DNA"/>
</dbReference>
<reference evidence="8" key="1">
    <citation type="submission" date="2023-08" db="EMBL/GenBank/DDBJ databases">
        <authorList>
            <person name="Alioto T."/>
            <person name="Alioto T."/>
            <person name="Gomez Garrido J."/>
        </authorList>
    </citation>
    <scope>NUCLEOTIDE SEQUENCE</scope>
</reference>
<evidence type="ECO:0000256" key="7">
    <source>
        <dbReference type="SAM" id="SignalP"/>
    </source>
</evidence>
<proteinExistence type="inferred from homology"/>
<gene>
    <name evidence="8" type="ORF">XNOV1_A009389</name>
</gene>
<protein>
    <submittedName>
        <fullName evidence="8">Pro-FMRFamide-related neuropeptide VF</fullName>
    </submittedName>
</protein>
<evidence type="ECO:0000313" key="9">
    <source>
        <dbReference type="Proteomes" id="UP001178508"/>
    </source>
</evidence>
<dbReference type="GO" id="GO:0007218">
    <property type="term" value="P:neuropeptide signaling pathway"/>
    <property type="evidence" value="ECO:0007669"/>
    <property type="project" value="UniProtKB-KW"/>
</dbReference>
<evidence type="ECO:0000256" key="4">
    <source>
        <dbReference type="ARBA" id="ARBA00022729"/>
    </source>
</evidence>
<dbReference type="InterPro" id="IPR026297">
    <property type="entry name" value="FMRFamide-related/fGRP"/>
</dbReference>